<sequence>MTPSTPIPPHTSRRLRRGGGVGLRFVGDGDDGDWFGVSMFRSVFHRRLRHVDQVAGGLPAHRHGLEEGNFEMTGA</sequence>
<dbReference type="HOGENOM" id="CLU_2666319_0_0_5"/>
<proteinExistence type="predicted"/>
<dbReference type="EMBL" id="ADTV01000047">
    <property type="protein sequence ID" value="EFG83677.1"/>
    <property type="molecule type" value="Genomic_DNA"/>
</dbReference>
<dbReference type="AlphaFoldDB" id="D5QH84"/>
<evidence type="ECO:0000313" key="3">
    <source>
        <dbReference type="Proteomes" id="UP000006468"/>
    </source>
</evidence>
<comment type="caution">
    <text evidence="2">The sequence shown here is derived from an EMBL/GenBank/DDBJ whole genome shotgun (WGS) entry which is preliminary data.</text>
</comment>
<gene>
    <name evidence="2" type="ORF">GXY_12868</name>
</gene>
<accession>D5QH84</accession>
<evidence type="ECO:0000256" key="1">
    <source>
        <dbReference type="SAM" id="MobiDB-lite"/>
    </source>
</evidence>
<evidence type="ECO:0000313" key="2">
    <source>
        <dbReference type="EMBL" id="EFG83677.1"/>
    </source>
</evidence>
<organism evidence="2 3">
    <name type="scientific">Novacetimonas hansenii ATCC 23769</name>
    <dbReference type="NCBI Taxonomy" id="714995"/>
    <lineage>
        <taxon>Bacteria</taxon>
        <taxon>Pseudomonadati</taxon>
        <taxon>Pseudomonadota</taxon>
        <taxon>Alphaproteobacteria</taxon>
        <taxon>Acetobacterales</taxon>
        <taxon>Acetobacteraceae</taxon>
        <taxon>Novacetimonas</taxon>
    </lineage>
</organism>
<feature type="region of interest" description="Disordered" evidence="1">
    <location>
        <begin position="1"/>
        <end position="20"/>
    </location>
</feature>
<name>D5QH84_NOVHA</name>
<dbReference type="Proteomes" id="UP000006468">
    <property type="component" value="Chromosome"/>
</dbReference>
<reference evidence="2 3" key="1">
    <citation type="journal article" date="2010" name="J. Bacteriol.">
        <title>Genome sequence of a cellulose-producing bacterium, Gluconacetobacter hansenii ATCC 23769.</title>
        <authorList>
            <person name="Iyer P.R."/>
            <person name="Geib S.M."/>
            <person name="Catchmark J."/>
            <person name="Kao T.H."/>
            <person name="Tien M."/>
        </authorList>
    </citation>
    <scope>NUCLEOTIDE SEQUENCE [LARGE SCALE GENOMIC DNA]</scope>
    <source>
        <strain evidence="2 3">ATCC 23769</strain>
    </source>
</reference>
<protein>
    <submittedName>
        <fullName evidence="2">Uncharacterized protein</fullName>
    </submittedName>
</protein>